<dbReference type="Pfam" id="PF00984">
    <property type="entry name" value="UDPG_MGDP_dh"/>
    <property type="match status" value="1"/>
</dbReference>
<dbReference type="SMART" id="SM00984">
    <property type="entry name" value="UDPG_MGDP_dh_C"/>
    <property type="match status" value="1"/>
</dbReference>
<dbReference type="InterPro" id="IPR014026">
    <property type="entry name" value="UDP-Glc/GDP-Man_DH_dimer"/>
</dbReference>
<organism evidence="6 7">
    <name type="scientific">Paenibacillus lycopersici</name>
    <dbReference type="NCBI Taxonomy" id="2704462"/>
    <lineage>
        <taxon>Bacteria</taxon>
        <taxon>Bacillati</taxon>
        <taxon>Bacillota</taxon>
        <taxon>Bacilli</taxon>
        <taxon>Bacillales</taxon>
        <taxon>Paenibacillaceae</taxon>
        <taxon>Paenibacillus</taxon>
    </lineage>
</organism>
<feature type="domain" description="UDP-glucose/GDP-mannose dehydrogenase C-terminal" evidence="5">
    <location>
        <begin position="308"/>
        <end position="400"/>
    </location>
</feature>
<dbReference type="PIRSF" id="PIRSF500136">
    <property type="entry name" value="UDP_ManNAc_DH"/>
    <property type="match status" value="1"/>
</dbReference>
<dbReference type="SUPFAM" id="SSF51735">
    <property type="entry name" value="NAD(P)-binding Rossmann-fold domains"/>
    <property type="match status" value="1"/>
</dbReference>
<dbReference type="RefSeq" id="WP_162355328.1">
    <property type="nucleotide sequence ID" value="NZ_CP048209.1"/>
</dbReference>
<comment type="similarity">
    <text evidence="1 4">Belongs to the UDP-glucose/GDP-mannose dehydrogenase family.</text>
</comment>
<dbReference type="GO" id="GO:0051287">
    <property type="term" value="F:NAD binding"/>
    <property type="evidence" value="ECO:0007669"/>
    <property type="project" value="InterPro"/>
</dbReference>
<dbReference type="SUPFAM" id="SSF48179">
    <property type="entry name" value="6-phosphogluconate dehydrogenase C-terminal domain-like"/>
    <property type="match status" value="1"/>
</dbReference>
<evidence type="ECO:0000313" key="7">
    <source>
        <dbReference type="Proteomes" id="UP000476064"/>
    </source>
</evidence>
<evidence type="ECO:0000313" key="6">
    <source>
        <dbReference type="EMBL" id="QHT59261.1"/>
    </source>
</evidence>
<dbReference type="InterPro" id="IPR028359">
    <property type="entry name" value="UDP_ManNAc/GlcNAc_DH"/>
</dbReference>
<dbReference type="GO" id="GO:0016628">
    <property type="term" value="F:oxidoreductase activity, acting on the CH-CH group of donors, NAD or NADP as acceptor"/>
    <property type="evidence" value="ECO:0007669"/>
    <property type="project" value="InterPro"/>
</dbReference>
<dbReference type="EMBL" id="CP048209">
    <property type="protein sequence ID" value="QHT59261.1"/>
    <property type="molecule type" value="Genomic_DNA"/>
</dbReference>
<dbReference type="GO" id="GO:0000271">
    <property type="term" value="P:polysaccharide biosynthetic process"/>
    <property type="evidence" value="ECO:0007669"/>
    <property type="project" value="InterPro"/>
</dbReference>
<gene>
    <name evidence="6" type="ORF">GXP70_04270</name>
</gene>
<keyword evidence="7" id="KW-1185">Reference proteome</keyword>
<dbReference type="SUPFAM" id="SSF52413">
    <property type="entry name" value="UDP-glucose/GDP-mannose dehydrogenase C-terminal domain"/>
    <property type="match status" value="1"/>
</dbReference>
<dbReference type="InterPro" id="IPR001732">
    <property type="entry name" value="UDP-Glc/GDP-Man_DH_N"/>
</dbReference>
<dbReference type="KEGG" id="plyc:GXP70_04270"/>
<keyword evidence="2" id="KW-0560">Oxidoreductase</keyword>
<reference evidence="6 7" key="1">
    <citation type="submission" date="2020-01" db="EMBL/GenBank/DDBJ databases">
        <title>Paenibacillus sp. nov., isolated from tomato rhizosphere.</title>
        <authorList>
            <person name="Weon H.-Y."/>
            <person name="Lee S.A."/>
        </authorList>
    </citation>
    <scope>NUCLEOTIDE SEQUENCE [LARGE SCALE GENOMIC DNA]</scope>
    <source>
        <strain evidence="6 7">12200R-189</strain>
    </source>
</reference>
<dbReference type="PANTHER" id="PTHR43491:SF2">
    <property type="entry name" value="UDP-N-ACETYL-D-MANNOSAMINE DEHYDROGENASE"/>
    <property type="match status" value="1"/>
</dbReference>
<name>A0A6C0FUV9_9BACL</name>
<sequence length="430" mass="47526">MKICVIGLGYIGLPTAAMFSSYDCEVIGVDVKPEVVDVLNRGDIHIEEPGLSEMITAAVANKRFKASLSPVEADVYIIAVPTPNKNDSYMSCDLTYVLDACQSITPFLKKGSTVIVESTIGPRSMDDYIKPLFETAGFEIGEDIYLAHCPERVLPGQILKELIHNNRIIGGITTKCTEAAAKVYSMFVKGEIIKTEAKTAEMSKCMENTFRDVNIALANELAKICYKLDINVLDVIQMANKHPRVNIHSPGPGVGGHCLAVDPYFIYEKAPEYANIIKMARDTNNSMPEFVVDVIRSAFANMSELTIAIFGVTYKGDVDDMRESPSLEIIEKLKEEGYRLAIHDPHVTHEDFVEMDEAVLGADLILVLTDHSEFKSLDHSRLASKMRTPLLLDTKNIVMPQPGSRLEIINFGNASRYKTGQTAAKLQEVN</sequence>
<dbReference type="InterPro" id="IPR036220">
    <property type="entry name" value="UDP-Glc/GDP-Man_DH_C_sf"/>
</dbReference>
<proteinExistence type="inferred from homology"/>
<dbReference type="PANTHER" id="PTHR43491">
    <property type="entry name" value="UDP-N-ACETYL-D-MANNOSAMINE DEHYDROGENASE"/>
    <property type="match status" value="1"/>
</dbReference>
<dbReference type="PIRSF" id="PIRSF000124">
    <property type="entry name" value="UDPglc_GDPman_dh"/>
    <property type="match status" value="1"/>
</dbReference>
<accession>A0A6C0FUV9</accession>
<dbReference type="AlphaFoldDB" id="A0A6C0FUV9"/>
<dbReference type="InterPro" id="IPR008927">
    <property type="entry name" value="6-PGluconate_DH-like_C_sf"/>
</dbReference>
<dbReference type="Pfam" id="PF03721">
    <property type="entry name" value="UDPG_MGDP_dh_N"/>
    <property type="match status" value="1"/>
</dbReference>
<dbReference type="InterPro" id="IPR036291">
    <property type="entry name" value="NAD(P)-bd_dom_sf"/>
</dbReference>
<evidence type="ECO:0000256" key="1">
    <source>
        <dbReference type="ARBA" id="ARBA00006601"/>
    </source>
</evidence>
<dbReference type="Proteomes" id="UP000476064">
    <property type="component" value="Chromosome"/>
</dbReference>
<evidence type="ECO:0000256" key="4">
    <source>
        <dbReference type="PIRNR" id="PIRNR000124"/>
    </source>
</evidence>
<dbReference type="NCBIfam" id="TIGR03026">
    <property type="entry name" value="NDP-sugDHase"/>
    <property type="match status" value="1"/>
</dbReference>
<dbReference type="InterPro" id="IPR014027">
    <property type="entry name" value="UDP-Glc/GDP-Man_DH_C"/>
</dbReference>
<protein>
    <submittedName>
        <fullName evidence="6">Nucleotide sugar dehydrogenase</fullName>
    </submittedName>
</protein>
<evidence type="ECO:0000256" key="3">
    <source>
        <dbReference type="ARBA" id="ARBA00023027"/>
    </source>
</evidence>
<dbReference type="GO" id="GO:0016616">
    <property type="term" value="F:oxidoreductase activity, acting on the CH-OH group of donors, NAD or NADP as acceptor"/>
    <property type="evidence" value="ECO:0007669"/>
    <property type="project" value="InterPro"/>
</dbReference>
<keyword evidence="3" id="KW-0520">NAD</keyword>
<evidence type="ECO:0000256" key="2">
    <source>
        <dbReference type="ARBA" id="ARBA00023002"/>
    </source>
</evidence>
<dbReference type="Pfam" id="PF03720">
    <property type="entry name" value="UDPG_MGDP_dh_C"/>
    <property type="match status" value="1"/>
</dbReference>
<dbReference type="InterPro" id="IPR017476">
    <property type="entry name" value="UDP-Glc/GDP-Man"/>
</dbReference>
<dbReference type="Gene3D" id="3.40.50.720">
    <property type="entry name" value="NAD(P)-binding Rossmann-like Domain"/>
    <property type="match status" value="2"/>
</dbReference>
<evidence type="ECO:0000259" key="5">
    <source>
        <dbReference type="SMART" id="SM00984"/>
    </source>
</evidence>